<reference evidence="4" key="1">
    <citation type="submission" date="2022-11" db="UniProtKB">
        <authorList>
            <consortium name="WormBaseParasite"/>
        </authorList>
    </citation>
    <scope>IDENTIFICATION</scope>
</reference>
<protein>
    <submittedName>
        <fullName evidence="4">Ribosomal protein S3a</fullName>
    </submittedName>
</protein>
<name>A0A915EEV3_9BILA</name>
<keyword evidence="1" id="KW-0689">Ribosomal protein</keyword>
<dbReference type="WBParaSite" id="jg4575">
    <property type="protein sequence ID" value="jg4575"/>
    <property type="gene ID" value="jg4575"/>
</dbReference>
<evidence type="ECO:0000256" key="2">
    <source>
        <dbReference type="ARBA" id="ARBA00023274"/>
    </source>
</evidence>
<evidence type="ECO:0000313" key="3">
    <source>
        <dbReference type="Proteomes" id="UP000887574"/>
    </source>
</evidence>
<organism evidence="3 4">
    <name type="scientific">Ditylenchus dipsaci</name>
    <dbReference type="NCBI Taxonomy" id="166011"/>
    <lineage>
        <taxon>Eukaryota</taxon>
        <taxon>Metazoa</taxon>
        <taxon>Ecdysozoa</taxon>
        <taxon>Nematoda</taxon>
        <taxon>Chromadorea</taxon>
        <taxon>Rhabditida</taxon>
        <taxon>Tylenchina</taxon>
        <taxon>Tylenchomorpha</taxon>
        <taxon>Sphaerularioidea</taxon>
        <taxon>Anguinidae</taxon>
        <taxon>Anguininae</taxon>
        <taxon>Ditylenchus</taxon>
    </lineage>
</organism>
<keyword evidence="2" id="KW-0687">Ribonucleoprotein</keyword>
<dbReference type="Proteomes" id="UP000887574">
    <property type="component" value="Unplaced"/>
</dbReference>
<evidence type="ECO:0000313" key="4">
    <source>
        <dbReference type="WBParaSite" id="jg4575"/>
    </source>
</evidence>
<dbReference type="Pfam" id="PF01015">
    <property type="entry name" value="Ribosomal_S3Ae"/>
    <property type="match status" value="1"/>
</dbReference>
<sequence length="44" mass="5041">MGKKGNKKKVIDPFTRKEWYDVKAPAMFTNRNVGKTLVNRSQGT</sequence>
<dbReference type="AlphaFoldDB" id="A0A915EEV3"/>
<keyword evidence="3" id="KW-1185">Reference proteome</keyword>
<proteinExistence type="predicted"/>
<dbReference type="GO" id="GO:0005840">
    <property type="term" value="C:ribosome"/>
    <property type="evidence" value="ECO:0007669"/>
    <property type="project" value="UniProtKB-KW"/>
</dbReference>
<accession>A0A915EEV3</accession>
<dbReference type="GO" id="GO:1990904">
    <property type="term" value="C:ribonucleoprotein complex"/>
    <property type="evidence" value="ECO:0007669"/>
    <property type="project" value="UniProtKB-KW"/>
</dbReference>
<dbReference type="GO" id="GO:0006412">
    <property type="term" value="P:translation"/>
    <property type="evidence" value="ECO:0007669"/>
    <property type="project" value="InterPro"/>
</dbReference>
<dbReference type="InterPro" id="IPR001593">
    <property type="entry name" value="Ribosomal_eS1"/>
</dbReference>
<evidence type="ECO:0000256" key="1">
    <source>
        <dbReference type="ARBA" id="ARBA00022980"/>
    </source>
</evidence>
<dbReference type="GO" id="GO:0003735">
    <property type="term" value="F:structural constituent of ribosome"/>
    <property type="evidence" value="ECO:0007669"/>
    <property type="project" value="InterPro"/>
</dbReference>